<dbReference type="Pfam" id="PF02502">
    <property type="entry name" value="LacAB_rpiB"/>
    <property type="match status" value="1"/>
</dbReference>
<organism evidence="3 4">
    <name type="scientific">Halolactibacillus halophilus</name>
    <dbReference type="NCBI Taxonomy" id="306540"/>
    <lineage>
        <taxon>Bacteria</taxon>
        <taxon>Bacillati</taxon>
        <taxon>Bacillota</taxon>
        <taxon>Bacilli</taxon>
        <taxon>Bacillales</taxon>
        <taxon>Bacillaceae</taxon>
        <taxon>Halolactibacillus</taxon>
    </lineage>
</organism>
<dbReference type="Gene3D" id="3.40.1400.10">
    <property type="entry name" value="Sugar-phosphate isomerase, RpiB/LacA/LacB"/>
    <property type="match status" value="1"/>
</dbReference>
<dbReference type="InterPro" id="IPR036569">
    <property type="entry name" value="RpiB_LacA_LacB_sf"/>
</dbReference>
<gene>
    <name evidence="2" type="ORF">HHA03_11470</name>
    <name evidence="3" type="ORF">SAMN05421839_1192</name>
</gene>
<comment type="similarity">
    <text evidence="1">Belongs to the LacAB/RpiB family.</text>
</comment>
<reference evidence="2 5" key="2">
    <citation type="submission" date="2019-07" db="EMBL/GenBank/DDBJ databases">
        <title>Whole genome shotgun sequence of Halolactibacillus halophilus NBRC 100868.</title>
        <authorList>
            <person name="Hosoyama A."/>
            <person name="Uohara A."/>
            <person name="Ohji S."/>
            <person name="Ichikawa N."/>
        </authorList>
    </citation>
    <scope>NUCLEOTIDE SEQUENCE [LARGE SCALE GENOMIC DNA]</scope>
    <source>
        <strain evidence="2 5">NBRC 100868</strain>
    </source>
</reference>
<dbReference type="EMBL" id="FOXC01000019">
    <property type="protein sequence ID" value="SFP41603.1"/>
    <property type="molecule type" value="Genomic_DNA"/>
</dbReference>
<dbReference type="Proteomes" id="UP000242243">
    <property type="component" value="Unassembled WGS sequence"/>
</dbReference>
<dbReference type="RefSeq" id="WP_089832117.1">
    <property type="nucleotide sequence ID" value="NZ_BJWI01000013.1"/>
</dbReference>
<evidence type="ECO:0000313" key="2">
    <source>
        <dbReference type="EMBL" id="GEM01615.1"/>
    </source>
</evidence>
<dbReference type="STRING" id="306540.SAMN05421839_1192"/>
<dbReference type="SUPFAM" id="SSF89623">
    <property type="entry name" value="Ribose/Galactose isomerase RpiB/AlsB"/>
    <property type="match status" value="1"/>
</dbReference>
<dbReference type="EMBL" id="BJWI01000013">
    <property type="protein sequence ID" value="GEM01615.1"/>
    <property type="molecule type" value="Genomic_DNA"/>
</dbReference>
<dbReference type="GO" id="GO:0016861">
    <property type="term" value="F:intramolecular oxidoreductase activity, interconverting aldoses and ketoses"/>
    <property type="evidence" value="ECO:0007669"/>
    <property type="project" value="UniProtKB-ARBA"/>
</dbReference>
<dbReference type="OrthoDB" id="1778624at2"/>
<dbReference type="GO" id="GO:0005975">
    <property type="term" value="P:carbohydrate metabolic process"/>
    <property type="evidence" value="ECO:0007669"/>
    <property type="project" value="InterPro"/>
</dbReference>
<dbReference type="AlphaFoldDB" id="A0A1I5Q5M9"/>
<keyword evidence="5" id="KW-1185">Reference proteome</keyword>
<protein>
    <submittedName>
        <fullName evidence="3">Uncharacterized protein</fullName>
    </submittedName>
</protein>
<evidence type="ECO:0000313" key="4">
    <source>
        <dbReference type="Proteomes" id="UP000242243"/>
    </source>
</evidence>
<sequence length="150" mass="16486">MKVAIASDAESFFMKREMNRYLRPAALQINNLGSQTQTKTSLKQSQQEMIEALQTGTVDRGILLVTSDKAVTFNQACIRAVHGLDHAAEIVDEDVNLLIMVTDKMTKKAMVETMLTFLAVADFDTPANSSLKPAFVSEAAVDTNQVRTCD</sequence>
<evidence type="ECO:0000256" key="1">
    <source>
        <dbReference type="ARBA" id="ARBA00008754"/>
    </source>
</evidence>
<dbReference type="InterPro" id="IPR003500">
    <property type="entry name" value="RpiB_LacA_LacB"/>
</dbReference>
<name>A0A1I5Q5M9_9BACI</name>
<reference evidence="3 4" key="1">
    <citation type="submission" date="2016-10" db="EMBL/GenBank/DDBJ databases">
        <authorList>
            <person name="de Groot N.N."/>
        </authorList>
    </citation>
    <scope>NUCLEOTIDE SEQUENCE [LARGE SCALE GENOMIC DNA]</scope>
    <source>
        <strain evidence="3 4">DSM 17073</strain>
    </source>
</reference>
<evidence type="ECO:0000313" key="5">
    <source>
        <dbReference type="Proteomes" id="UP000321547"/>
    </source>
</evidence>
<accession>A0A1I5Q5M9</accession>
<evidence type="ECO:0000313" key="3">
    <source>
        <dbReference type="EMBL" id="SFP41603.1"/>
    </source>
</evidence>
<dbReference type="Proteomes" id="UP000321547">
    <property type="component" value="Unassembled WGS sequence"/>
</dbReference>
<proteinExistence type="inferred from homology"/>